<feature type="region of interest" description="Disordered" evidence="1">
    <location>
        <begin position="1278"/>
        <end position="1309"/>
    </location>
</feature>
<feature type="domain" description="RDRP core" evidence="2">
    <location>
        <begin position="485"/>
        <end position="1094"/>
    </location>
</feature>
<organism evidence="3 4">
    <name type="scientific">Sporothrix eucalyptigena</name>
    <dbReference type="NCBI Taxonomy" id="1812306"/>
    <lineage>
        <taxon>Eukaryota</taxon>
        <taxon>Fungi</taxon>
        <taxon>Dikarya</taxon>
        <taxon>Ascomycota</taxon>
        <taxon>Pezizomycotina</taxon>
        <taxon>Sordariomycetes</taxon>
        <taxon>Sordariomycetidae</taxon>
        <taxon>Ophiostomatales</taxon>
        <taxon>Ophiostomataceae</taxon>
        <taxon>Sporothrix</taxon>
    </lineage>
</organism>
<dbReference type="EMBL" id="CAWUHD010000069">
    <property type="protein sequence ID" value="CAK7226902.1"/>
    <property type="molecule type" value="Genomic_DNA"/>
</dbReference>
<feature type="region of interest" description="Disordered" evidence="1">
    <location>
        <begin position="836"/>
        <end position="862"/>
    </location>
</feature>
<evidence type="ECO:0000313" key="4">
    <source>
        <dbReference type="Proteomes" id="UP001642482"/>
    </source>
</evidence>
<dbReference type="InterPro" id="IPR057596">
    <property type="entry name" value="RDRP_core"/>
</dbReference>
<dbReference type="Pfam" id="PF05183">
    <property type="entry name" value="RdRP"/>
    <property type="match status" value="1"/>
</dbReference>
<protein>
    <recommendedName>
        <fullName evidence="2">RDRP core domain-containing protein</fullName>
    </recommendedName>
</protein>
<evidence type="ECO:0000259" key="2">
    <source>
        <dbReference type="Pfam" id="PF05183"/>
    </source>
</evidence>
<name>A0ABP0C4I3_9PEZI</name>
<feature type="region of interest" description="Disordered" evidence="1">
    <location>
        <begin position="1566"/>
        <end position="1591"/>
    </location>
</feature>
<dbReference type="PANTHER" id="PTHR23079:SF55">
    <property type="entry name" value="RNA-DIRECTED RNA POLYMERASE"/>
    <property type="match status" value="1"/>
</dbReference>
<feature type="compositionally biased region" description="Polar residues" evidence="1">
    <location>
        <begin position="1470"/>
        <end position="1487"/>
    </location>
</feature>
<proteinExistence type="predicted"/>
<reference evidence="3 4" key="1">
    <citation type="submission" date="2024-01" db="EMBL/GenBank/DDBJ databases">
        <authorList>
            <person name="Allen C."/>
            <person name="Tagirdzhanova G."/>
        </authorList>
    </citation>
    <scope>NUCLEOTIDE SEQUENCE [LARGE SCALE GENOMIC DNA]</scope>
</reference>
<evidence type="ECO:0000256" key="1">
    <source>
        <dbReference type="SAM" id="MobiDB-lite"/>
    </source>
</evidence>
<accession>A0ABP0C4I3</accession>
<comment type="caution">
    <text evidence="3">The sequence shown here is derived from an EMBL/GenBank/DDBJ whole genome shotgun (WGS) entry which is preliminary data.</text>
</comment>
<dbReference type="PANTHER" id="PTHR23079">
    <property type="entry name" value="RNA-DEPENDENT RNA POLYMERASE"/>
    <property type="match status" value="1"/>
</dbReference>
<sequence length="1591" mass="178698">MAAIQARDGARKGTTGLNPPGADGKLVRPGSWHGRGYVSMTIMLGCVPIQATTLDIYLSFAPLSVNNIDILEDSRGNRSGNVRVRLTPPEMDYWYDRCWIIKVDKALPSSTQPNPTPVRVSACINKYAFRLASEETIKTPLNHWVPAQKELELAMFGQGIMRQKRTMMVMDEVEHDGEDVQITMKVAFGRRDFSIFVTRFLEEPSPVVGIDSDEAPKCRIKAEYRVDIRFSWVKNMWEESFPGGRVCVVLALNSPPEYWRNTQDPKRTHGNDRLSWNGMDQWVRMAYLTINQRAVRDSPVSLNGVFPQGQAIDLGRWTVFRFGFNQSDVGDWHDIVGFIRDYDIRVKQCPDFRFVPRDDRNMWDCIRSDNTSPSDKINALPGASTSNIHHLSRSLSYEVAYQLEVCLSRNILNESTLDVVFLESLAALTPDRATRMLEYIAERGKRIYQPHSIFRDPKAASYWRKSRTDASLDKDRAIYIRKAIVTPTTIVYSTPSLEAGNRVLRHFREHHDRFLRVQFTDELFIGRLSGGRDGRRTDECFARAFRALKNGIRVGGRHFEFLAFGNSQLRENSTYFFAPTDLVSCQDIRDWMGDFRSIKTVAKYAARLGQCLSTTRPVPTFGVPTTVQRISDVENGQFCFTDGVGKISKWWARVIASHLKVDDVPSAVQFRMGGCKGILVAWPDVPSGQVVQIRPSQEKFPTLDNANILEIIRCSETATATLNQQTIILLSALGVQPSVFLDLLHEELAGLDAVMHSPDKAVDQLMVRIDQNHVTPTIADMVKAGFLSSDEPFVWALLQLWRSWTLKTLKEKARISVEKSAFVLGCVDETDTLRGHTVRKNKKQSDTSSDQESGSDSEDEEADLPQIFLQVPDLTESMQSGYNILSRGNSRNYGVASGTQKYKVITGLCLVGRNPSLHPGDLRVVEAVNVPALHHLRDVVVFPRAGDRDIPSMCSGGDLDGDDYFVFWDERLLPPRESWNYEAMDYDATREPDVKEVTPLHLISFFIKHMKHDTLPRIAMSHRAYADQLNDSAMNPRCLELAQLHSQAVDYAKTGVPALMPHRLSPKEWPHWMARTFKRTYRSQTALGQIYDQVQVETFDPAYDKPFDARILEHYPNLHIDLLRRARRVKTQYDLALRRAMAQRDIQSEFEMWSGFAMNKPRIGSDYKFSEDIGRLFKVITTRFRRMCIREAGGSHDIAQLGPFIAAMYRVTSEEVRIALHEFALARNRAKVNGTHESPRGRFNHRIAPLISFPWIFSHELCSIANATDKIRKANSAAATADKAEDAGAKGPVDSGAGGSNQGMETDKNQGVLLTPKEVLEMEYRVQKGVPTHYGVPLDISAFDVSREEEDEGEDEADFEPMWTLPPGKSEGDIIIDLVAWAKEGGAHSGDEDGVTPNGIDYDYFTTRVGGRNAYRMVPKKGGAAKGSFPWAEFEEDILSTTSEESEAGKAPAKIVINRDDDDDDFEKLGSNNDDSNATTKGDSNANGVRMEQDSNKSTAARDLLDGLSGHIDVQLSQPPFVAPIDPEKTPSMVSIKPMALSQDVDDDADDEDDVFAKVNNLFGDRSKKSKEAPQGKTNDVSTAVVITSYA</sequence>
<feature type="region of interest" description="Disordered" evidence="1">
    <location>
        <begin position="1"/>
        <end position="25"/>
    </location>
</feature>
<dbReference type="Proteomes" id="UP001642482">
    <property type="component" value="Unassembled WGS sequence"/>
</dbReference>
<feature type="compositionally biased region" description="Polar residues" evidence="1">
    <location>
        <begin position="1576"/>
        <end position="1591"/>
    </location>
</feature>
<keyword evidence="4" id="KW-1185">Reference proteome</keyword>
<gene>
    <name evidence="3" type="ORF">SEUCBS140593_006397</name>
</gene>
<feature type="compositionally biased region" description="Acidic residues" evidence="1">
    <location>
        <begin position="853"/>
        <end position="862"/>
    </location>
</feature>
<feature type="region of interest" description="Disordered" evidence="1">
    <location>
        <begin position="1441"/>
        <end position="1497"/>
    </location>
</feature>
<dbReference type="InterPro" id="IPR007855">
    <property type="entry name" value="RDRP"/>
</dbReference>
<evidence type="ECO:0000313" key="3">
    <source>
        <dbReference type="EMBL" id="CAK7226902.1"/>
    </source>
</evidence>